<accession>A0A0N4Z0A2</accession>
<dbReference type="Gene3D" id="1.10.8.10">
    <property type="entry name" value="DNA helicase RuvA subunit, C-terminal domain"/>
    <property type="match status" value="1"/>
</dbReference>
<evidence type="ECO:0000313" key="4">
    <source>
        <dbReference type="Proteomes" id="UP000038045"/>
    </source>
</evidence>
<dbReference type="InterPro" id="IPR000626">
    <property type="entry name" value="Ubiquitin-like_dom"/>
</dbReference>
<dbReference type="SMART" id="SM00727">
    <property type="entry name" value="STI1"/>
    <property type="match status" value="4"/>
</dbReference>
<dbReference type="AlphaFoldDB" id="A0A0N4Z0A2"/>
<evidence type="ECO:0000259" key="3">
    <source>
        <dbReference type="PROSITE" id="PS50053"/>
    </source>
</evidence>
<dbReference type="FunFam" id="1.10.260.100:FF:000001">
    <property type="entry name" value="Ubiquilin 1"/>
    <property type="match status" value="1"/>
</dbReference>
<dbReference type="PROSITE" id="PS50053">
    <property type="entry name" value="UBIQUITIN_2"/>
    <property type="match status" value="1"/>
</dbReference>
<dbReference type="Proteomes" id="UP000038045">
    <property type="component" value="Unplaced"/>
</dbReference>
<dbReference type="WBParaSite" id="PTRK_0000013500.1">
    <property type="protein sequence ID" value="PTRK_0000013500.1"/>
    <property type="gene ID" value="PTRK_0000013500"/>
</dbReference>
<dbReference type="InterPro" id="IPR006636">
    <property type="entry name" value="STI1_HS-bd"/>
</dbReference>
<feature type="region of interest" description="Disordered" evidence="1">
    <location>
        <begin position="82"/>
        <end position="120"/>
    </location>
</feature>
<dbReference type="GO" id="GO:0006511">
    <property type="term" value="P:ubiquitin-dependent protein catabolic process"/>
    <property type="evidence" value="ECO:0007669"/>
    <property type="project" value="TreeGrafter"/>
</dbReference>
<dbReference type="Gene3D" id="3.10.20.90">
    <property type="entry name" value="Phosphatidylinositol 3-kinase Catalytic Subunit, Chain A, domain 1"/>
    <property type="match status" value="1"/>
</dbReference>
<dbReference type="Pfam" id="PF00240">
    <property type="entry name" value="ubiquitin"/>
    <property type="match status" value="1"/>
</dbReference>
<dbReference type="GO" id="GO:0031593">
    <property type="term" value="F:polyubiquitin modification-dependent protein binding"/>
    <property type="evidence" value="ECO:0007669"/>
    <property type="project" value="TreeGrafter"/>
</dbReference>
<dbReference type="PANTHER" id="PTHR10677:SF3">
    <property type="entry name" value="FI07626P-RELATED"/>
    <property type="match status" value="1"/>
</dbReference>
<dbReference type="InterPro" id="IPR019956">
    <property type="entry name" value="Ubiquitin_dom"/>
</dbReference>
<reference evidence="5" key="1">
    <citation type="submission" date="2017-02" db="UniProtKB">
        <authorList>
            <consortium name="WormBaseParasite"/>
        </authorList>
    </citation>
    <scope>IDENTIFICATION</scope>
</reference>
<feature type="domain" description="Ubiquitin-like" evidence="3">
    <location>
        <begin position="9"/>
        <end position="83"/>
    </location>
</feature>
<dbReference type="GO" id="GO:0005829">
    <property type="term" value="C:cytosol"/>
    <property type="evidence" value="ECO:0007669"/>
    <property type="project" value="TreeGrafter"/>
</dbReference>
<dbReference type="SMART" id="SM00165">
    <property type="entry name" value="UBA"/>
    <property type="match status" value="1"/>
</dbReference>
<dbReference type="PANTHER" id="PTHR10677">
    <property type="entry name" value="UBIQUILIN"/>
    <property type="match status" value="1"/>
</dbReference>
<dbReference type="STRING" id="131310.A0A0N4Z0A2"/>
<dbReference type="PROSITE" id="PS50030">
    <property type="entry name" value="UBA"/>
    <property type="match status" value="1"/>
</dbReference>
<protein>
    <submittedName>
        <fullName evidence="5">UBA domain-containing protein</fullName>
    </submittedName>
</protein>
<evidence type="ECO:0000259" key="2">
    <source>
        <dbReference type="PROSITE" id="PS50030"/>
    </source>
</evidence>
<keyword evidence="4" id="KW-1185">Reference proteome</keyword>
<dbReference type="SUPFAM" id="SSF46934">
    <property type="entry name" value="UBA-like"/>
    <property type="match status" value="1"/>
</dbReference>
<name>A0A0N4Z0A2_PARTI</name>
<sequence length="477" mass="51403">MSDNNTENFTVNIRKPRDSFTIEAPSNATVSEVKKIINQKTSDPIDKQKLIFSGKILKDDDTLAGIGLKNNQTIHLVVSQAGSIPNTTPKPSSQTSSTTPNTTTTPSGNRSTTQSPYGSLFNAASLGAGANMPPEMVSTLMNHPIMQSMMDNPEILRGVIESSPQMQQLMERNPEIGHLINDPANLRRCMDVMRNPSAMNELMRSNDQAIRNLQGIPGGEAALERLYNTIQDPLLSNDNNPFASLGNNSNSNNTTASRSQRAGVENDEALPNPWGNNSGTTPASRPIGGNSPGVTRIFNQLGENNIGANVNSRVNDMISNMTSDPNNLARMMQMAQDSGMLNNVMPGMPEHITNAMANPEIIRAMTNPRVLEALAQIRSGYEILNSEAPQLAQMMTGGSHGMDGVDPNVLASQFNNLSAGRENTGMPGVTPGNAEERFKDQLEQLSSMGFSNKEANIRALLATFGDVNAAVERLLNN</sequence>
<dbReference type="InterPro" id="IPR029071">
    <property type="entry name" value="Ubiquitin-like_domsf"/>
</dbReference>
<evidence type="ECO:0000313" key="5">
    <source>
        <dbReference type="WBParaSite" id="PTRK_0000013500.1"/>
    </source>
</evidence>
<dbReference type="InterPro" id="IPR009060">
    <property type="entry name" value="UBA-like_sf"/>
</dbReference>
<feature type="compositionally biased region" description="Polar residues" evidence="1">
    <location>
        <begin position="274"/>
        <end position="283"/>
    </location>
</feature>
<dbReference type="PRINTS" id="PR00348">
    <property type="entry name" value="UBIQUITIN"/>
</dbReference>
<dbReference type="InterPro" id="IPR015496">
    <property type="entry name" value="Ubiquilin"/>
</dbReference>
<dbReference type="SUPFAM" id="SSF54236">
    <property type="entry name" value="Ubiquitin-like"/>
    <property type="match status" value="1"/>
</dbReference>
<dbReference type="CDD" id="cd14399">
    <property type="entry name" value="UBA_PLICs"/>
    <property type="match status" value="1"/>
</dbReference>
<dbReference type="Gene3D" id="1.10.260.100">
    <property type="match status" value="1"/>
</dbReference>
<dbReference type="SMART" id="SM00213">
    <property type="entry name" value="UBQ"/>
    <property type="match status" value="1"/>
</dbReference>
<feature type="domain" description="UBA" evidence="2">
    <location>
        <begin position="433"/>
        <end position="477"/>
    </location>
</feature>
<dbReference type="InterPro" id="IPR015940">
    <property type="entry name" value="UBA"/>
</dbReference>
<dbReference type="Pfam" id="PF00627">
    <property type="entry name" value="UBA"/>
    <property type="match status" value="1"/>
</dbReference>
<feature type="compositionally biased region" description="Low complexity" evidence="1">
    <location>
        <begin position="85"/>
        <end position="113"/>
    </location>
</feature>
<feature type="region of interest" description="Disordered" evidence="1">
    <location>
        <begin position="238"/>
        <end position="295"/>
    </location>
</feature>
<proteinExistence type="predicted"/>
<organism evidence="4 5">
    <name type="scientific">Parastrongyloides trichosuri</name>
    <name type="common">Possum-specific nematode worm</name>
    <dbReference type="NCBI Taxonomy" id="131310"/>
    <lineage>
        <taxon>Eukaryota</taxon>
        <taxon>Metazoa</taxon>
        <taxon>Ecdysozoa</taxon>
        <taxon>Nematoda</taxon>
        <taxon>Chromadorea</taxon>
        <taxon>Rhabditida</taxon>
        <taxon>Tylenchina</taxon>
        <taxon>Panagrolaimomorpha</taxon>
        <taxon>Strongyloidoidea</taxon>
        <taxon>Strongyloididae</taxon>
        <taxon>Parastrongyloides</taxon>
    </lineage>
</organism>
<dbReference type="Pfam" id="PF23195">
    <property type="entry name" value="UBQLN1"/>
    <property type="match status" value="1"/>
</dbReference>
<evidence type="ECO:0000256" key="1">
    <source>
        <dbReference type="SAM" id="MobiDB-lite"/>
    </source>
</evidence>